<reference evidence="4 5" key="1">
    <citation type="journal article" date="1998" name="Science">
        <title>Genome sequence of the nematode C. elegans: a platform for investigating biology.</title>
        <authorList>
            <consortium name="The C. elegans sequencing consortium"/>
            <person name="Sulson J.E."/>
            <person name="Waterston R."/>
        </authorList>
    </citation>
    <scope>NUCLEOTIDE SEQUENCE [LARGE SCALE GENOMIC DNA]</scope>
    <source>
        <strain evidence="4 5">Bristol N2</strain>
    </source>
</reference>
<dbReference type="RefSeq" id="NP_495776.1">
    <property type="nucleotide sequence ID" value="NM_063375.2"/>
</dbReference>
<evidence type="ECO:0000256" key="2">
    <source>
        <dbReference type="SAM" id="MobiDB-lite"/>
    </source>
</evidence>
<dbReference type="UCSC" id="F14E5.3">
    <property type="organism name" value="c. elegans"/>
</dbReference>
<dbReference type="eggNOG" id="KOG3720">
    <property type="taxonomic scope" value="Eukaryota"/>
</dbReference>
<dbReference type="SUPFAM" id="SSF53254">
    <property type="entry name" value="Phosphoglycerate mutase-like"/>
    <property type="match status" value="1"/>
</dbReference>
<dbReference type="GeneID" id="259901"/>
<evidence type="ECO:0000256" key="3">
    <source>
        <dbReference type="SAM" id="Phobius"/>
    </source>
</evidence>
<keyword evidence="3" id="KW-1133">Transmembrane helix</keyword>
<dbReference type="Bgee" id="WBGene00008801">
    <property type="expression patterns" value="Expressed in adult organism and 1 other cell type or tissue"/>
</dbReference>
<dbReference type="AlphaFoldDB" id="Q19460"/>
<keyword evidence="5" id="KW-1185">Reference proteome</keyword>
<feature type="compositionally biased region" description="Polar residues" evidence="2">
    <location>
        <begin position="1"/>
        <end position="15"/>
    </location>
</feature>
<feature type="transmembrane region" description="Helical" evidence="3">
    <location>
        <begin position="37"/>
        <end position="61"/>
    </location>
</feature>
<dbReference type="InterPro" id="IPR029033">
    <property type="entry name" value="His_PPase_superfam"/>
</dbReference>
<sequence length="425" mass="48880">MSIDTSLNDHSTAQLQMPDPETEKQDTNPSGNRKKKLFIIVGLVSAVVATIIGFFIFYYFFSSPGSTPTTAQMVQDGSLLFTQVIFRHGARAPGNEKQTDTKFFPRDYGQLTDQGYNHSFMMGRFLKKRYVDTGFLSSFVKPNEMEWRSRDINRCLSTASTVAAGMFKTENQIWLTVPIVTNLGINDVLLNLPIRGCNFTRNSRIKQCPKTEKVNRDEMYAVLYECMGGNHSIFQEIKIDDCDRYINEYRNHVPVPEFVRDNFKTISEEYLKVRNFQNGIGNRKMIKARFGFLVHTLLENLVNAWKHHLARIKSLKFKVYSSQDWLLGGVLDAFGVLDHIQSKSKEEPNYNTMIIMELWKKNGKPIVKFYYKPEEITLENHVLQDLTDIIPGCSGKECALKKFKSCCNDTRGELEDLQELCDSRI</sequence>
<dbReference type="Pfam" id="PF00328">
    <property type="entry name" value="His_Phos_2"/>
    <property type="match status" value="1"/>
</dbReference>
<dbReference type="PANTHER" id="PTHR11567:SF196">
    <property type="entry name" value="ACID PHOSPHATASE FAMILY"/>
    <property type="match status" value="1"/>
</dbReference>
<protein>
    <submittedName>
        <fullName evidence="4">ACid Phosphatase family</fullName>
    </submittedName>
</protein>
<keyword evidence="3" id="KW-0812">Transmembrane</keyword>
<dbReference type="OMA" id="LIMAFME"/>
<evidence type="ECO:0000313" key="4">
    <source>
        <dbReference type="EMBL" id="CAA91406.3"/>
    </source>
</evidence>
<proteinExistence type="inferred from homology"/>
<dbReference type="InterPro" id="IPR050645">
    <property type="entry name" value="Histidine_acid_phosphatase"/>
</dbReference>
<name>Q19460_CAEEL</name>
<dbReference type="CDD" id="cd07061">
    <property type="entry name" value="HP_HAP_like"/>
    <property type="match status" value="1"/>
</dbReference>
<dbReference type="STRING" id="6239.F14E5.3.1"/>
<dbReference type="PIR" id="T20892">
    <property type="entry name" value="T20892"/>
</dbReference>
<feature type="region of interest" description="Disordered" evidence="2">
    <location>
        <begin position="1"/>
        <end position="30"/>
    </location>
</feature>
<dbReference type="OrthoDB" id="10257284at2759"/>
<evidence type="ECO:0000313" key="5">
    <source>
        <dbReference type="Proteomes" id="UP000001940"/>
    </source>
</evidence>
<dbReference type="WormBase" id="F14E5.3">
    <property type="protein sequence ID" value="CE28915"/>
    <property type="gene ID" value="WBGene00008801"/>
    <property type="gene designation" value="acp-3"/>
</dbReference>
<dbReference type="AGR" id="WB:WBGene00008801"/>
<accession>Q19460</accession>
<dbReference type="InParanoid" id="Q19460"/>
<dbReference type="Gene3D" id="3.40.50.1240">
    <property type="entry name" value="Phosphoglycerate mutase-like"/>
    <property type="match status" value="1"/>
</dbReference>
<dbReference type="PhylomeDB" id="Q19460"/>
<evidence type="ECO:0000256" key="1">
    <source>
        <dbReference type="ARBA" id="ARBA00005375"/>
    </source>
</evidence>
<gene>
    <name evidence="4 6" type="primary">acp-3</name>
    <name evidence="4" type="ORF">CELE_F14E5.3</name>
    <name evidence="6" type="ORF">F14E5.3</name>
</gene>
<evidence type="ECO:0000313" key="6">
    <source>
        <dbReference type="WormBase" id="F14E5.3"/>
    </source>
</evidence>
<dbReference type="PaxDb" id="6239-F14E5.3"/>
<dbReference type="KEGG" id="cel:CELE_F14E5.3"/>
<dbReference type="HOGENOM" id="CLU_645972_0_0_1"/>
<dbReference type="EMBL" id="BX284602">
    <property type="protein sequence ID" value="CAA91406.3"/>
    <property type="molecule type" value="Genomic_DNA"/>
</dbReference>
<dbReference type="GO" id="GO:0016791">
    <property type="term" value="F:phosphatase activity"/>
    <property type="evidence" value="ECO:0000318"/>
    <property type="project" value="GO_Central"/>
</dbReference>
<dbReference type="CTD" id="259901"/>
<dbReference type="PANTHER" id="PTHR11567">
    <property type="entry name" value="ACID PHOSPHATASE-RELATED"/>
    <property type="match status" value="1"/>
</dbReference>
<dbReference type="Proteomes" id="UP000001940">
    <property type="component" value="Chromosome II"/>
</dbReference>
<keyword evidence="3" id="KW-0472">Membrane</keyword>
<comment type="similarity">
    <text evidence="1">Belongs to the histidine acid phosphatase family.</text>
</comment>
<organism evidence="4 5">
    <name type="scientific">Caenorhabditis elegans</name>
    <dbReference type="NCBI Taxonomy" id="6239"/>
    <lineage>
        <taxon>Eukaryota</taxon>
        <taxon>Metazoa</taxon>
        <taxon>Ecdysozoa</taxon>
        <taxon>Nematoda</taxon>
        <taxon>Chromadorea</taxon>
        <taxon>Rhabditida</taxon>
        <taxon>Rhabditina</taxon>
        <taxon>Rhabditomorpha</taxon>
        <taxon>Rhabditoidea</taxon>
        <taxon>Rhabditidae</taxon>
        <taxon>Peloderinae</taxon>
        <taxon>Caenorhabditis</taxon>
    </lineage>
</organism>
<dbReference type="Reactome" id="R-CEL-1483166">
    <property type="pathway name" value="Synthesis of PA"/>
</dbReference>
<dbReference type="InterPro" id="IPR000560">
    <property type="entry name" value="His_Pase_clade-2"/>
</dbReference>
<dbReference type="SMR" id="Q19460"/>